<dbReference type="SUPFAM" id="SSF111369">
    <property type="entry name" value="HlyD-like secretion proteins"/>
    <property type="match status" value="1"/>
</dbReference>
<dbReference type="PANTHER" id="PTHR30469">
    <property type="entry name" value="MULTIDRUG RESISTANCE PROTEIN MDTA"/>
    <property type="match status" value="1"/>
</dbReference>
<dbReference type="RefSeq" id="WP_092129043.1">
    <property type="nucleotide sequence ID" value="NZ_FMYU01000008.1"/>
</dbReference>
<evidence type="ECO:0000259" key="6">
    <source>
        <dbReference type="Pfam" id="PF25967"/>
    </source>
</evidence>
<feature type="domain" description="Multidrug resistance protein MdtA-like C-terminal permuted SH3" evidence="6">
    <location>
        <begin position="280"/>
        <end position="341"/>
    </location>
</feature>
<evidence type="ECO:0000259" key="4">
    <source>
        <dbReference type="Pfam" id="PF25917"/>
    </source>
</evidence>
<dbReference type="Gene3D" id="2.40.50.100">
    <property type="match status" value="1"/>
</dbReference>
<dbReference type="Gene3D" id="2.40.420.20">
    <property type="match status" value="1"/>
</dbReference>
<evidence type="ECO:0000256" key="1">
    <source>
        <dbReference type="ARBA" id="ARBA00004196"/>
    </source>
</evidence>
<comment type="similarity">
    <text evidence="2">Belongs to the membrane fusion protein (MFP) (TC 8.A.1) family.</text>
</comment>
<dbReference type="NCBIfam" id="TIGR01730">
    <property type="entry name" value="RND_mfp"/>
    <property type="match status" value="1"/>
</dbReference>
<name>A0A1G6P375_9BACT</name>
<dbReference type="Pfam" id="PF25967">
    <property type="entry name" value="RND-MFP_C"/>
    <property type="match status" value="1"/>
</dbReference>
<proteinExistence type="inferred from homology"/>
<evidence type="ECO:0000313" key="8">
    <source>
        <dbReference type="Proteomes" id="UP000199411"/>
    </source>
</evidence>
<dbReference type="Gene3D" id="2.40.30.170">
    <property type="match status" value="1"/>
</dbReference>
<dbReference type="InterPro" id="IPR006143">
    <property type="entry name" value="RND_pump_MFP"/>
</dbReference>
<dbReference type="InterPro" id="IPR058792">
    <property type="entry name" value="Beta-barrel_RND_2"/>
</dbReference>
<accession>A0A1G6P375</accession>
<dbReference type="EMBL" id="FMYU01000008">
    <property type="protein sequence ID" value="SDC73946.1"/>
    <property type="molecule type" value="Genomic_DNA"/>
</dbReference>
<keyword evidence="3" id="KW-0813">Transport</keyword>
<feature type="domain" description="Multidrug resistance protein MdtA-like barrel-sandwich hybrid" evidence="4">
    <location>
        <begin position="70"/>
        <end position="190"/>
    </location>
</feature>
<dbReference type="GO" id="GO:1990281">
    <property type="term" value="C:efflux pump complex"/>
    <property type="evidence" value="ECO:0007669"/>
    <property type="project" value="TreeGrafter"/>
</dbReference>
<evidence type="ECO:0000259" key="5">
    <source>
        <dbReference type="Pfam" id="PF25954"/>
    </source>
</evidence>
<dbReference type="Proteomes" id="UP000199411">
    <property type="component" value="Unassembled WGS sequence"/>
</dbReference>
<sequence>MWKRFLIAFIVLLVIFGSIFGFKAYMASKLKQAQMMHGTPKVYVSVAYSKLENYQPYLESIGNVVSIDSVNATTQVSGQIEKIYFDSGESVKKGQILAKLDDSTQKAQLEQYKAQLILDEFNYTQYKQLYEKNASSKASYIQSLSALKQTQALIAQTQSIIDKMTIKAPFSGILGMRYVSVGQYVNPGQPIVSLYTIDPIYVDFTLPQNDLGKIGVGQKIEIHTDSDPNKTIIGKIKTISININNISRNATIRAIVNNKDNLLKPGMFVKVNIILPKIPNVVVVPALAITYNPYGDFVYVVTKKGNEYIANTVYVKTGQTQNNKVVILKGLKSGQMVVTQGQLKLRNGSSVIIESIDKDY</sequence>
<reference evidence="8" key="1">
    <citation type="submission" date="2016-10" db="EMBL/GenBank/DDBJ databases">
        <authorList>
            <person name="Varghese N."/>
            <person name="Submissions S."/>
        </authorList>
    </citation>
    <scope>NUCLEOTIDE SEQUENCE [LARGE SCALE GENOMIC DNA]</scope>
    <source>
        <strain evidence="8">DSM 8415</strain>
    </source>
</reference>
<dbReference type="FunFam" id="2.40.30.170:FF:000010">
    <property type="entry name" value="Efflux RND transporter periplasmic adaptor subunit"/>
    <property type="match status" value="1"/>
</dbReference>
<dbReference type="OrthoDB" id="9784484at2"/>
<gene>
    <name evidence="7" type="ORF">SAMN05660835_01298</name>
</gene>
<evidence type="ECO:0000256" key="2">
    <source>
        <dbReference type="ARBA" id="ARBA00009477"/>
    </source>
</evidence>
<dbReference type="GO" id="GO:0015562">
    <property type="term" value="F:efflux transmembrane transporter activity"/>
    <property type="evidence" value="ECO:0007669"/>
    <property type="project" value="TreeGrafter"/>
</dbReference>
<dbReference type="AlphaFoldDB" id="A0A1G6P375"/>
<feature type="domain" description="CusB-like beta-barrel" evidence="5">
    <location>
        <begin position="200"/>
        <end position="273"/>
    </location>
</feature>
<dbReference type="PANTHER" id="PTHR30469:SF11">
    <property type="entry name" value="BLL4320 PROTEIN"/>
    <property type="match status" value="1"/>
</dbReference>
<comment type="subcellular location">
    <subcellularLocation>
        <location evidence="1">Cell envelope</location>
    </subcellularLocation>
</comment>
<evidence type="ECO:0000313" key="7">
    <source>
        <dbReference type="EMBL" id="SDC73946.1"/>
    </source>
</evidence>
<keyword evidence="8" id="KW-1185">Reference proteome</keyword>
<dbReference type="Gene3D" id="1.10.287.470">
    <property type="entry name" value="Helix hairpin bin"/>
    <property type="match status" value="1"/>
</dbReference>
<dbReference type="Pfam" id="PF25954">
    <property type="entry name" value="Beta-barrel_RND_2"/>
    <property type="match status" value="1"/>
</dbReference>
<dbReference type="InterPro" id="IPR058625">
    <property type="entry name" value="MdtA-like_BSH"/>
</dbReference>
<dbReference type="Pfam" id="PF25917">
    <property type="entry name" value="BSH_RND"/>
    <property type="match status" value="1"/>
</dbReference>
<organism evidence="7 8">
    <name type="scientific">Desulfurella multipotens</name>
    <dbReference type="NCBI Taxonomy" id="79269"/>
    <lineage>
        <taxon>Bacteria</taxon>
        <taxon>Pseudomonadati</taxon>
        <taxon>Campylobacterota</taxon>
        <taxon>Desulfurellia</taxon>
        <taxon>Desulfurellales</taxon>
        <taxon>Desulfurellaceae</taxon>
        <taxon>Desulfurella</taxon>
    </lineage>
</organism>
<protein>
    <submittedName>
        <fullName evidence="7">Membrane fusion protein, multidrug efflux system</fullName>
    </submittedName>
</protein>
<evidence type="ECO:0000256" key="3">
    <source>
        <dbReference type="ARBA" id="ARBA00022448"/>
    </source>
</evidence>
<dbReference type="InterPro" id="IPR058627">
    <property type="entry name" value="MdtA-like_C"/>
</dbReference>